<name>A0AAN5YIH3_ASPLE</name>
<accession>A0AAN5YIH3</accession>
<reference evidence="1" key="1">
    <citation type="journal article" date="2020" name="bioRxiv">
        <title>Genomic and phenotypic heterogeneity of clinical isolates of the human pathogens Aspergillus fumigatus, Aspergillus lentulus and Aspergillus fumigatiaffinis.</title>
        <authorList>
            <person name="dos Santos R.A.C."/>
            <person name="Steenwyk J.L."/>
            <person name="Rivero-Menendez O."/>
            <person name="Mead M.E."/>
            <person name="Silva L.P."/>
            <person name="Bastos R.W."/>
            <person name="Alastruey-Izquierdo A."/>
            <person name="Goldman G.H."/>
            <person name="Rokas A."/>
        </authorList>
    </citation>
    <scope>NUCLEOTIDE SEQUENCE</scope>
    <source>
        <strain evidence="1">CNM-CM8927</strain>
    </source>
</reference>
<comment type="caution">
    <text evidence="1">The sequence shown here is derived from an EMBL/GenBank/DDBJ whole genome shotgun (WGS) entry which is preliminary data.</text>
</comment>
<reference evidence="1" key="2">
    <citation type="submission" date="2020-04" db="EMBL/GenBank/DDBJ databases">
        <authorList>
            <person name="Santos R.A.C."/>
            <person name="Steenwyk J.L."/>
            <person name="Rivero-Menendez O."/>
            <person name="Mead M.E."/>
            <person name="Silva L.P."/>
            <person name="Bastos R.W."/>
            <person name="Alastruey-Izquierdo A."/>
            <person name="Goldman G.H."/>
            <person name="Rokas A."/>
        </authorList>
    </citation>
    <scope>NUCLEOTIDE SEQUENCE</scope>
    <source>
        <strain evidence="1">CNM-CM8927</strain>
    </source>
</reference>
<sequence>MELPDGIVWETAVSKNGNEYRVGTLPGGNDMKMEASAISMEAFAVDVNWPVGDKSWKTTSPDVQTKAAITRYRLFRKGEDVWPYILWFTNTEHYHYYFIDETGDEYGNNTLRNGNHYIEYRSAKPNIICIKGS</sequence>
<dbReference type="AlphaFoldDB" id="A0AAN5YIH3"/>
<dbReference type="EMBL" id="JAAAPU010000165">
    <property type="protein sequence ID" value="KAF4200935.1"/>
    <property type="molecule type" value="Genomic_DNA"/>
</dbReference>
<evidence type="ECO:0000313" key="1">
    <source>
        <dbReference type="EMBL" id="KAF4200935.1"/>
    </source>
</evidence>
<protein>
    <submittedName>
        <fullName evidence="1">Uncharacterized protein</fullName>
    </submittedName>
</protein>
<gene>
    <name evidence="1" type="ORF">CNMCM8927_002285</name>
</gene>
<evidence type="ECO:0000313" key="2">
    <source>
        <dbReference type="Proteomes" id="UP000649114"/>
    </source>
</evidence>
<proteinExistence type="predicted"/>
<organism evidence="1 2">
    <name type="scientific">Aspergillus lentulus</name>
    <dbReference type="NCBI Taxonomy" id="293939"/>
    <lineage>
        <taxon>Eukaryota</taxon>
        <taxon>Fungi</taxon>
        <taxon>Dikarya</taxon>
        <taxon>Ascomycota</taxon>
        <taxon>Pezizomycotina</taxon>
        <taxon>Eurotiomycetes</taxon>
        <taxon>Eurotiomycetidae</taxon>
        <taxon>Eurotiales</taxon>
        <taxon>Aspergillaceae</taxon>
        <taxon>Aspergillus</taxon>
        <taxon>Aspergillus subgen. Fumigati</taxon>
    </lineage>
</organism>
<dbReference type="Proteomes" id="UP000649114">
    <property type="component" value="Unassembled WGS sequence"/>
</dbReference>